<evidence type="ECO:0000256" key="1">
    <source>
        <dbReference type="SAM" id="Coils"/>
    </source>
</evidence>
<dbReference type="Proteomes" id="UP000604083">
    <property type="component" value="Unassembled WGS sequence"/>
</dbReference>
<name>A0A934RN93_9BACT</name>
<evidence type="ECO:0000313" key="4">
    <source>
        <dbReference type="Proteomes" id="UP000604083"/>
    </source>
</evidence>
<feature type="coiled-coil region" evidence="1">
    <location>
        <begin position="57"/>
        <end position="149"/>
    </location>
</feature>
<evidence type="ECO:0000256" key="2">
    <source>
        <dbReference type="SAM" id="Phobius"/>
    </source>
</evidence>
<gene>
    <name evidence="3" type="ORF">JIN78_00365</name>
</gene>
<feature type="transmembrane region" description="Helical" evidence="2">
    <location>
        <begin position="12"/>
        <end position="38"/>
    </location>
</feature>
<dbReference type="AlphaFoldDB" id="A0A934RN93"/>
<dbReference type="RefSeq" id="WP_200389930.1">
    <property type="nucleotide sequence ID" value="NZ_JAENIO010000001.1"/>
</dbReference>
<keyword evidence="2" id="KW-1133">Transmembrane helix</keyword>
<keyword evidence="4" id="KW-1185">Reference proteome</keyword>
<accession>A0A934RN93</accession>
<comment type="caution">
    <text evidence="3">The sequence shown here is derived from an EMBL/GenBank/DDBJ whole genome shotgun (WGS) entry which is preliminary data.</text>
</comment>
<reference evidence="3" key="1">
    <citation type="submission" date="2021-01" db="EMBL/GenBank/DDBJ databases">
        <title>Modified the classification status of verrucomicrobia.</title>
        <authorList>
            <person name="Feng X."/>
        </authorList>
    </citation>
    <scope>NUCLEOTIDE SEQUENCE</scope>
    <source>
        <strain evidence="3">KCTC 12986</strain>
    </source>
</reference>
<keyword evidence="1" id="KW-0175">Coiled coil</keyword>
<dbReference type="EMBL" id="JAENIO010000001">
    <property type="protein sequence ID" value="MBK1832496.1"/>
    <property type="molecule type" value="Genomic_DNA"/>
</dbReference>
<keyword evidence="2" id="KW-0812">Transmembrane</keyword>
<dbReference type="PROSITE" id="PS51257">
    <property type="entry name" value="PROKAR_LIPOPROTEIN"/>
    <property type="match status" value="1"/>
</dbReference>
<proteinExistence type="predicted"/>
<evidence type="ECO:0000313" key="3">
    <source>
        <dbReference type="EMBL" id="MBK1832496.1"/>
    </source>
</evidence>
<protein>
    <submittedName>
        <fullName evidence="3">Uncharacterized protein</fullName>
    </submittedName>
</protein>
<keyword evidence="2" id="KW-0472">Membrane</keyword>
<sequence>MPRRRQSDEGGVSLFPFMSILACLIGVLTLLISVNMIIKENERDNITQEELDRAKENLKLKKQAEAVKKELAKLEERLQKEKAATIELEKLKERSIVLQERIEELAKAENPEESDAALQKILENLRQEIRALEREQPTLEKRKKELLAEIEKRKIPPKPNEKVIIRPGGVGSRTARHVFFVECNSTGIVLRREDQPEITVSTAAIPNNDQYGDFLEEVKRTRDSMVLFLVRKAGNEAYLWAAGHAEQQFEVRTGKLPVPKDGEIDLSLFEQ</sequence>
<organism evidence="3 4">
    <name type="scientific">Roseibacillus ishigakijimensis</name>
    <dbReference type="NCBI Taxonomy" id="454146"/>
    <lineage>
        <taxon>Bacteria</taxon>
        <taxon>Pseudomonadati</taxon>
        <taxon>Verrucomicrobiota</taxon>
        <taxon>Verrucomicrobiia</taxon>
        <taxon>Verrucomicrobiales</taxon>
        <taxon>Verrucomicrobiaceae</taxon>
        <taxon>Roseibacillus</taxon>
    </lineage>
</organism>